<reference evidence="5 6" key="1">
    <citation type="submission" date="2024-05" db="EMBL/GenBank/DDBJ databases">
        <authorList>
            <person name="Wallberg A."/>
        </authorList>
    </citation>
    <scope>NUCLEOTIDE SEQUENCE [LARGE SCALE GENOMIC DNA]</scope>
</reference>
<proteinExistence type="inferred from homology"/>
<feature type="chain" id="PRO_5043752283" description="Beta/gamma crystallin 'Greek key' domain-containing protein" evidence="3">
    <location>
        <begin position="31"/>
        <end position="239"/>
    </location>
</feature>
<dbReference type="InterPro" id="IPR011024">
    <property type="entry name" value="G_crystallin-like"/>
</dbReference>
<organism evidence="5 6">
    <name type="scientific">Meganyctiphanes norvegica</name>
    <name type="common">Northern krill</name>
    <name type="synonym">Thysanopoda norvegica</name>
    <dbReference type="NCBI Taxonomy" id="48144"/>
    <lineage>
        <taxon>Eukaryota</taxon>
        <taxon>Metazoa</taxon>
        <taxon>Ecdysozoa</taxon>
        <taxon>Arthropoda</taxon>
        <taxon>Crustacea</taxon>
        <taxon>Multicrustacea</taxon>
        <taxon>Malacostraca</taxon>
        <taxon>Eumalacostraca</taxon>
        <taxon>Eucarida</taxon>
        <taxon>Euphausiacea</taxon>
        <taxon>Euphausiidae</taxon>
        <taxon>Meganyctiphanes</taxon>
    </lineage>
</organism>
<keyword evidence="3" id="KW-0732">Signal</keyword>
<accession>A0AAV2S9B3</accession>
<dbReference type="Proteomes" id="UP001497623">
    <property type="component" value="Unassembled WGS sequence"/>
</dbReference>
<sequence length="239" mass="26129">GISFCLLSIAAMVSLLITAVASLAFGLVSGGPTDAPYLEMYTLADQGGAYHNMSRYCHDLTTCGFNDLTKSVCGNGVWMMYEEPNYNGDSEENWRWWSEVLIAPEYTCHNLPSTHHNELSSIRYAGSGNLHHETLTVYHGFGFTAGEFVAIKDEDSFGDFENVGSSFIITGESSWTLYADKYWEGIAICVEPWNAGSNTFVGIYDVGDIGMPNNAVSSVGKGCSSDVIRTKEHSSYVNN</sequence>
<evidence type="ECO:0000259" key="4">
    <source>
        <dbReference type="Pfam" id="PF00030"/>
    </source>
</evidence>
<comment type="similarity">
    <text evidence="1">Belongs to the beta/gamma-crystallin family.</text>
</comment>
<dbReference type="EMBL" id="CAXKWB010048753">
    <property type="protein sequence ID" value="CAL4167184.1"/>
    <property type="molecule type" value="Genomic_DNA"/>
</dbReference>
<evidence type="ECO:0000256" key="1">
    <source>
        <dbReference type="ARBA" id="ARBA00009646"/>
    </source>
</evidence>
<evidence type="ECO:0000313" key="5">
    <source>
        <dbReference type="EMBL" id="CAL4167184.1"/>
    </source>
</evidence>
<feature type="domain" description="Beta/gamma crystallin 'Greek key'" evidence="4">
    <location>
        <begin position="39"/>
        <end position="90"/>
    </location>
</feature>
<dbReference type="Gene3D" id="2.60.20.10">
    <property type="entry name" value="Crystallins"/>
    <property type="match status" value="1"/>
</dbReference>
<keyword evidence="6" id="KW-1185">Reference proteome</keyword>
<comment type="caution">
    <text evidence="5">The sequence shown here is derived from an EMBL/GenBank/DDBJ whole genome shotgun (WGS) entry which is preliminary data.</text>
</comment>
<dbReference type="SUPFAM" id="SSF49695">
    <property type="entry name" value="gamma-Crystallin-like"/>
    <property type="match status" value="1"/>
</dbReference>
<name>A0AAV2S9B3_MEGNR</name>
<evidence type="ECO:0000313" key="6">
    <source>
        <dbReference type="Proteomes" id="UP001497623"/>
    </source>
</evidence>
<dbReference type="Pfam" id="PF00030">
    <property type="entry name" value="Crystall"/>
    <property type="match status" value="1"/>
</dbReference>
<feature type="non-terminal residue" evidence="5">
    <location>
        <position position="1"/>
    </location>
</feature>
<feature type="signal peptide" evidence="3">
    <location>
        <begin position="1"/>
        <end position="30"/>
    </location>
</feature>
<protein>
    <recommendedName>
        <fullName evidence="4">Beta/gamma crystallin 'Greek key' domain-containing protein</fullName>
    </recommendedName>
</protein>
<dbReference type="AlphaFoldDB" id="A0AAV2S9B3"/>
<gene>
    <name evidence="5" type="ORF">MNOR_LOCUS33570</name>
</gene>
<evidence type="ECO:0000256" key="2">
    <source>
        <dbReference type="ARBA" id="ARBA00022737"/>
    </source>
</evidence>
<keyword evidence="2" id="KW-0677">Repeat</keyword>
<evidence type="ECO:0000256" key="3">
    <source>
        <dbReference type="SAM" id="SignalP"/>
    </source>
</evidence>
<dbReference type="InterPro" id="IPR001064">
    <property type="entry name" value="Beta/gamma_crystallin"/>
</dbReference>